<proteinExistence type="predicted"/>
<dbReference type="RefSeq" id="WP_375557623.1">
    <property type="nucleotide sequence ID" value="NZ_JBBVGT010000002.1"/>
</dbReference>
<accession>A0ABV5CEV1</accession>
<protein>
    <submittedName>
        <fullName evidence="1">Uncharacterized protein</fullName>
    </submittedName>
</protein>
<evidence type="ECO:0000313" key="2">
    <source>
        <dbReference type="Proteomes" id="UP001580928"/>
    </source>
</evidence>
<comment type="caution">
    <text evidence="1">The sequence shown here is derived from an EMBL/GenBank/DDBJ whole genome shotgun (WGS) entry which is preliminary data.</text>
</comment>
<gene>
    <name evidence="1" type="ORF">WKR92_09645</name>
</gene>
<dbReference type="EMBL" id="JBBVGT010000002">
    <property type="protein sequence ID" value="MFB5946094.1"/>
    <property type="molecule type" value="Genomic_DNA"/>
</dbReference>
<sequence length="86" mass="10012">MNQLSLFDEKIMKVANDLLDLLNDGRKESERYEPQYTCGHEGYTILIVANKHKDILLNVVDDLGNIPDGFSVNWRTIHHIKQELKF</sequence>
<name>A0ABV5CEV1_9SPHI</name>
<keyword evidence="2" id="KW-1185">Reference proteome</keyword>
<reference evidence="1 2" key="1">
    <citation type="submission" date="2024-04" db="EMBL/GenBank/DDBJ databases">
        <title>Albibacterium profundi sp. nov., isolated from sediment of the Challenger Deep of Mariana Trench.</title>
        <authorList>
            <person name="Wang Y."/>
        </authorList>
    </citation>
    <scope>NUCLEOTIDE SEQUENCE [LARGE SCALE GENOMIC DNA]</scope>
    <source>
        <strain evidence="1 2">RHL897</strain>
    </source>
</reference>
<evidence type="ECO:0000313" key="1">
    <source>
        <dbReference type="EMBL" id="MFB5946094.1"/>
    </source>
</evidence>
<organism evidence="1 2">
    <name type="scientific">Albibacterium profundi</name>
    <dbReference type="NCBI Taxonomy" id="3134906"/>
    <lineage>
        <taxon>Bacteria</taxon>
        <taxon>Pseudomonadati</taxon>
        <taxon>Bacteroidota</taxon>
        <taxon>Sphingobacteriia</taxon>
        <taxon>Sphingobacteriales</taxon>
        <taxon>Sphingobacteriaceae</taxon>
        <taxon>Albibacterium</taxon>
    </lineage>
</organism>
<dbReference type="Proteomes" id="UP001580928">
    <property type="component" value="Unassembled WGS sequence"/>
</dbReference>